<sequence length="275" mass="30598">MTRTYGLIINRSVQRYLFFILCPVYLASLLVSTTAAREHAPAFAAALIVGTGHSFLNHGIPMIRVLRKGSRRIWSAETLFQLTLAALSAGAALLGGLGPGPFGFIVPPIDEFFKALWTAVFVAVIGVVVLNVTRDHNGPQDLFDIAEREAPFHLVEYSRQRSKESGVDEDLLLAILYTENLQRPSWFRRLEYIKGAVFPGGSYGIMQASSPHPISDEQSIDVAIDKYLRDVEIPIHPDYGIPDREALERTLRKYNGSSAFVELAAGMYERLKRGY</sequence>
<reference evidence="2" key="1">
    <citation type="submission" date="2024-01" db="EMBL/GenBank/DDBJ databases">
        <title>The genome sequence of Micromonospora mangrovi CCTCC AA 2012012.</title>
        <authorList>
            <person name="Gao J."/>
        </authorList>
    </citation>
    <scope>NUCLEOTIDE SEQUENCE</scope>
    <source>
        <strain evidence="2">CCTCC AA 2012012</strain>
    </source>
</reference>
<organism evidence="3">
    <name type="scientific">Micromonospora sp. CCTCC AA 2012012</name>
    <dbReference type="NCBI Taxonomy" id="3111921"/>
    <lineage>
        <taxon>Bacteria</taxon>
        <taxon>Bacillati</taxon>
        <taxon>Actinomycetota</taxon>
        <taxon>Actinomycetes</taxon>
        <taxon>Micromonosporales</taxon>
        <taxon>Micromonosporaceae</taxon>
        <taxon>Micromonospora</taxon>
    </lineage>
</organism>
<dbReference type="RefSeq" id="WP_350930487.1">
    <property type="nucleotide sequence ID" value="NZ_CP157762.1"/>
</dbReference>
<accession>A0AAU8H8U7</accession>
<feature type="transmembrane region" description="Helical" evidence="1">
    <location>
        <begin position="78"/>
        <end position="95"/>
    </location>
</feature>
<keyword evidence="1" id="KW-1133">Transmembrane helix</keyword>
<protein>
    <submittedName>
        <fullName evidence="3">Uncharacterized protein</fullName>
    </submittedName>
</protein>
<keyword evidence="1" id="KW-0812">Transmembrane</keyword>
<feature type="transmembrane region" description="Helical" evidence="1">
    <location>
        <begin position="115"/>
        <end position="133"/>
    </location>
</feature>
<dbReference type="EMBL" id="CP159342">
    <property type="protein sequence ID" value="XCH71633.1"/>
    <property type="molecule type" value="Genomic_DNA"/>
</dbReference>
<reference evidence="3" key="2">
    <citation type="submission" date="2024-06" db="EMBL/GenBank/DDBJ databases">
        <title>Micromonospora mangrovi CCTCC AA 2012012 genome sequences.</title>
        <authorList>
            <person name="Gao J."/>
        </authorList>
    </citation>
    <scope>NUCLEOTIDE SEQUENCE</scope>
    <source>
        <strain evidence="3">CCTCC AA 2012012</strain>
    </source>
</reference>
<evidence type="ECO:0000313" key="2">
    <source>
        <dbReference type="EMBL" id="XBP90935.1"/>
    </source>
</evidence>
<dbReference type="AlphaFoldDB" id="A0AAU8H8U7"/>
<feature type="transmembrane region" description="Helical" evidence="1">
    <location>
        <begin position="16"/>
        <end position="36"/>
    </location>
</feature>
<evidence type="ECO:0000256" key="1">
    <source>
        <dbReference type="SAM" id="Phobius"/>
    </source>
</evidence>
<proteinExistence type="predicted"/>
<gene>
    <name evidence="3" type="ORF">ABUL08_14730</name>
    <name evidence="2" type="ORF">VK199_14670</name>
</gene>
<evidence type="ECO:0000313" key="3">
    <source>
        <dbReference type="EMBL" id="XCH71633.1"/>
    </source>
</evidence>
<feature type="transmembrane region" description="Helical" evidence="1">
    <location>
        <begin position="42"/>
        <end position="66"/>
    </location>
</feature>
<dbReference type="EMBL" id="CP157762">
    <property type="protein sequence ID" value="XBP90935.1"/>
    <property type="molecule type" value="Genomic_DNA"/>
</dbReference>
<keyword evidence="1" id="KW-0472">Membrane</keyword>
<name>A0AAU8H8U7_9ACTN</name>